<feature type="chain" id="PRO_5034000855" description="PKD domain-containing protein" evidence="2">
    <location>
        <begin position="20"/>
        <end position="1212"/>
    </location>
</feature>
<protein>
    <recommendedName>
        <fullName evidence="3">PKD domain-containing protein</fullName>
    </recommendedName>
</protein>
<dbReference type="AlphaFoldDB" id="A0A8H6JCL2"/>
<gene>
    <name evidence="4" type="ORF">CSOJ01_06314</name>
</gene>
<organism evidence="4 5">
    <name type="scientific">Colletotrichum sojae</name>
    <dbReference type="NCBI Taxonomy" id="2175907"/>
    <lineage>
        <taxon>Eukaryota</taxon>
        <taxon>Fungi</taxon>
        <taxon>Dikarya</taxon>
        <taxon>Ascomycota</taxon>
        <taxon>Pezizomycotina</taxon>
        <taxon>Sordariomycetes</taxon>
        <taxon>Hypocreomycetidae</taxon>
        <taxon>Glomerellales</taxon>
        <taxon>Glomerellaceae</taxon>
        <taxon>Colletotrichum</taxon>
        <taxon>Colletotrichum orchidearum species complex</taxon>
    </lineage>
</organism>
<evidence type="ECO:0000256" key="2">
    <source>
        <dbReference type="SAM" id="SignalP"/>
    </source>
</evidence>
<keyword evidence="5" id="KW-1185">Reference proteome</keyword>
<feature type="domain" description="PKD" evidence="3">
    <location>
        <begin position="370"/>
        <end position="429"/>
    </location>
</feature>
<feature type="compositionally biased region" description="Low complexity" evidence="1">
    <location>
        <begin position="618"/>
        <end position="635"/>
    </location>
</feature>
<feature type="region of interest" description="Disordered" evidence="1">
    <location>
        <begin position="616"/>
        <end position="635"/>
    </location>
</feature>
<evidence type="ECO:0000313" key="5">
    <source>
        <dbReference type="Proteomes" id="UP000652219"/>
    </source>
</evidence>
<evidence type="ECO:0000313" key="4">
    <source>
        <dbReference type="EMBL" id="KAF6810502.1"/>
    </source>
</evidence>
<name>A0A8H6JCL2_9PEZI</name>
<dbReference type="InterPro" id="IPR000601">
    <property type="entry name" value="PKD_dom"/>
</dbReference>
<keyword evidence="2" id="KW-0732">Signal</keyword>
<feature type="signal peptide" evidence="2">
    <location>
        <begin position="1"/>
        <end position="19"/>
    </location>
</feature>
<comment type="caution">
    <text evidence="4">The sequence shown here is derived from an EMBL/GenBank/DDBJ whole genome shotgun (WGS) entry which is preliminary data.</text>
</comment>
<dbReference type="EMBL" id="WIGN01000086">
    <property type="protein sequence ID" value="KAF6810502.1"/>
    <property type="molecule type" value="Genomic_DNA"/>
</dbReference>
<dbReference type="PROSITE" id="PS50093">
    <property type="entry name" value="PKD"/>
    <property type="match status" value="1"/>
</dbReference>
<sequence>MMFLPSVLLLLSAAAAVVAECHGDNLLRALDRHNGTGYCSSLLGERTAPAVGLPSEVPTTYPAGELSSATPTGEYVTETSKKCSSATPMAPVHSDLEGGYSFFPAPTASAATCGRDVTTTVQVTETSVRTVYVTSSSEDLGGRPAPETSTVTSDGEVLTRTLTSSEEVSVVTITGTPSGTGDGWVSTITLVPTTVESALGTPVVTTFTSGGEVVTRTYTPTPSGRVRVTYTVVIDGRVTTVTGEVPGSPSTSSQASSWTLSWFSSLATTVPRVSTVTSDVGGGVVSTWIVTVTAASSGSLSSATPTTSSSASSTSDGIVVVTSVVGGEASTWTVSDGVTLTAPSSSTPVTSPSRTVSGGVVVVTSVISGVASTWTVGDGSTLEPSTTPAATPSQTASGGVIVVTSVVDGAASTWTVSNGVTLSASSTSTTSLSPTSTLSGGIIVITSVIDGAASTWTVSDGSTITPESSTTPTATSSPTPSVIVITSIINGEPSTWTVSGSSTIVPSSTSSTTPSVTATGLVTVVTIINGMTSSWIVSDGSTVTQPASSSTATSTPSGGWVVITRTIDGVASTWTVSGGSTLTAPVSSTTSTPTPTGGWVVITRTVGGVASTWTLSDGSTVTQPPSSSTTSTPSGGWVVITRTIDGVASTWTVSDGSTLTGATSTTSSVPTPTGGWVVVTSTINGQASTWTVSDGSTLASPTGGWVVITRTIDGVASTWTVSDGSTLTPSATSSATSTSATASSTSTAYDSAFTGITIVVSQNATECYTLPSPTESLHESLLEVGDRNPPYIDAFYLDDADDSVKYVRMVDSSSNPILVDVSDPSRIALVDRDGDVLSVDSQGLHFTSANCSPKIDVFISGFFRQIDALTNSTCPRANGASMTGGLVSRQDDRAFDVILRLRDQCGDPVRADLPVSVSLGDAPCSVQPGADRGAFTASCEFPGEGSSPQCETSVEQTLDRLTNGSLAGTCPSFSSTWSLLSQQLGNVINDTALLQPFRDAGLDAGPDLISVIDEYLSLYDFSSSTFRNSSSEGGSRMGDMIDSYNVTSITRQVCSSLQAPASLNLTFTAGTATSPSPLAAFSAIPSPAPEYDRNATDPAALACCPNKSACNLEGDQPFYPPEASVPDTNCLCGIASDGRGIAFGSGSCPEVSQCDAERGCPAGQVCLTENCCGSEPDGTRINVCVNGTECSARLPGKRWLSVLETGGVAGSR</sequence>
<reference evidence="4 5" key="1">
    <citation type="journal article" date="2020" name="Phytopathology">
        <title>Genome Sequence Resources of Colletotrichum truncatum, C. plurivorum, C. musicola, and C. sojae: Four Species Pathogenic to Soybean (Glycine max).</title>
        <authorList>
            <person name="Rogerio F."/>
            <person name="Boufleur T.R."/>
            <person name="Ciampi-Guillardi M."/>
            <person name="Sukno S.A."/>
            <person name="Thon M.R."/>
            <person name="Massola Junior N.S."/>
            <person name="Baroncelli R."/>
        </authorList>
    </citation>
    <scope>NUCLEOTIDE SEQUENCE [LARGE SCALE GENOMIC DNA]</scope>
    <source>
        <strain evidence="4 5">LFN0009</strain>
    </source>
</reference>
<evidence type="ECO:0000256" key="1">
    <source>
        <dbReference type="SAM" id="MobiDB-lite"/>
    </source>
</evidence>
<proteinExistence type="predicted"/>
<accession>A0A8H6JCL2</accession>
<dbReference type="Proteomes" id="UP000652219">
    <property type="component" value="Unassembled WGS sequence"/>
</dbReference>
<evidence type="ECO:0000259" key="3">
    <source>
        <dbReference type="PROSITE" id="PS50093"/>
    </source>
</evidence>